<name>A0A6C0B4T8_9ZZZZ</name>
<dbReference type="AlphaFoldDB" id="A0A6C0B4T8"/>
<sequence>MHNNFGAFSKDHWTHHQHTLDDMTLKQSNNYNEDVNKYFGLFFVWPYTVGVFTVGFIEAYGLSIVFNAVNMNISLLAVLLYVLAFCFYQSSFWNTIHPDIHFITEKLSWSEGIPGSDIWKSIFESIPMDGNKNAYDWLKDNHIMHHIRKGPKKGNYNVTLPGADWLFGKLYAADEKNK</sequence>
<evidence type="ECO:0000313" key="2">
    <source>
        <dbReference type="EMBL" id="QHS86513.1"/>
    </source>
</evidence>
<keyword evidence="1" id="KW-1133">Transmembrane helix</keyword>
<evidence type="ECO:0008006" key="3">
    <source>
        <dbReference type="Google" id="ProtNLM"/>
    </source>
</evidence>
<keyword evidence="1" id="KW-0812">Transmembrane</keyword>
<proteinExistence type="predicted"/>
<reference evidence="2" key="1">
    <citation type="journal article" date="2020" name="Nature">
        <title>Giant virus diversity and host interactions through global metagenomics.</title>
        <authorList>
            <person name="Schulz F."/>
            <person name="Roux S."/>
            <person name="Paez-Espino D."/>
            <person name="Jungbluth S."/>
            <person name="Walsh D.A."/>
            <person name="Denef V.J."/>
            <person name="McMahon K.D."/>
            <person name="Konstantinidis K.T."/>
            <person name="Eloe-Fadrosh E.A."/>
            <person name="Kyrpides N.C."/>
            <person name="Woyke T."/>
        </authorList>
    </citation>
    <scope>NUCLEOTIDE SEQUENCE</scope>
    <source>
        <strain evidence="2">GVMAG-M-3300009187-29</strain>
    </source>
</reference>
<dbReference type="EMBL" id="MN739057">
    <property type="protein sequence ID" value="QHS86513.1"/>
    <property type="molecule type" value="Genomic_DNA"/>
</dbReference>
<protein>
    <recommendedName>
        <fullName evidence="3">Fatty acid desaturase domain-containing protein</fullName>
    </recommendedName>
</protein>
<feature type="transmembrane region" description="Helical" evidence="1">
    <location>
        <begin position="38"/>
        <end position="57"/>
    </location>
</feature>
<accession>A0A6C0B4T8</accession>
<keyword evidence="1" id="KW-0472">Membrane</keyword>
<organism evidence="2">
    <name type="scientific">viral metagenome</name>
    <dbReference type="NCBI Taxonomy" id="1070528"/>
    <lineage>
        <taxon>unclassified sequences</taxon>
        <taxon>metagenomes</taxon>
        <taxon>organismal metagenomes</taxon>
    </lineage>
</organism>
<feature type="transmembrane region" description="Helical" evidence="1">
    <location>
        <begin position="69"/>
        <end position="88"/>
    </location>
</feature>
<evidence type="ECO:0000256" key="1">
    <source>
        <dbReference type="SAM" id="Phobius"/>
    </source>
</evidence>